<protein>
    <submittedName>
        <fullName evidence="1">Uncharacterized protein</fullName>
    </submittedName>
</protein>
<dbReference type="EMBL" id="BFAA01000910">
    <property type="protein sequence ID" value="GCB74296.1"/>
    <property type="molecule type" value="Genomic_DNA"/>
</dbReference>
<name>A0A401PME2_SCYTO</name>
<proteinExistence type="predicted"/>
<dbReference type="AlphaFoldDB" id="A0A401PME2"/>
<organism evidence="1 2">
    <name type="scientific">Scyliorhinus torazame</name>
    <name type="common">Cloudy catshark</name>
    <name type="synonym">Catulus torazame</name>
    <dbReference type="NCBI Taxonomy" id="75743"/>
    <lineage>
        <taxon>Eukaryota</taxon>
        <taxon>Metazoa</taxon>
        <taxon>Chordata</taxon>
        <taxon>Craniata</taxon>
        <taxon>Vertebrata</taxon>
        <taxon>Chondrichthyes</taxon>
        <taxon>Elasmobranchii</taxon>
        <taxon>Galeomorphii</taxon>
        <taxon>Galeoidea</taxon>
        <taxon>Carcharhiniformes</taxon>
        <taxon>Scyliorhinidae</taxon>
        <taxon>Scyliorhinus</taxon>
    </lineage>
</organism>
<evidence type="ECO:0000313" key="1">
    <source>
        <dbReference type="EMBL" id="GCB74296.1"/>
    </source>
</evidence>
<sequence length="73" mass="8368">MATDSGTSTEFRLCMIACWKWVNSLETWESAARSCSCLCRSAWRIQRRILADATLSVCIQAPRKVFRVSTFEM</sequence>
<accession>A0A401PME2</accession>
<keyword evidence="2" id="KW-1185">Reference proteome</keyword>
<reference evidence="1 2" key="1">
    <citation type="journal article" date="2018" name="Nat. Ecol. Evol.">
        <title>Shark genomes provide insights into elasmobranch evolution and the origin of vertebrates.</title>
        <authorList>
            <person name="Hara Y"/>
            <person name="Yamaguchi K"/>
            <person name="Onimaru K"/>
            <person name="Kadota M"/>
            <person name="Koyanagi M"/>
            <person name="Keeley SD"/>
            <person name="Tatsumi K"/>
            <person name="Tanaka K"/>
            <person name="Motone F"/>
            <person name="Kageyama Y"/>
            <person name="Nozu R"/>
            <person name="Adachi N"/>
            <person name="Nishimura O"/>
            <person name="Nakagawa R"/>
            <person name="Tanegashima C"/>
            <person name="Kiyatake I"/>
            <person name="Matsumoto R"/>
            <person name="Murakumo K"/>
            <person name="Nishida K"/>
            <person name="Terakita A"/>
            <person name="Kuratani S"/>
            <person name="Sato K"/>
            <person name="Hyodo S Kuraku.S."/>
        </authorList>
    </citation>
    <scope>NUCLEOTIDE SEQUENCE [LARGE SCALE GENOMIC DNA]</scope>
</reference>
<evidence type="ECO:0000313" key="2">
    <source>
        <dbReference type="Proteomes" id="UP000288216"/>
    </source>
</evidence>
<dbReference type="Proteomes" id="UP000288216">
    <property type="component" value="Unassembled WGS sequence"/>
</dbReference>
<gene>
    <name evidence="1" type="ORF">scyTo_0003385</name>
</gene>
<comment type="caution">
    <text evidence="1">The sequence shown here is derived from an EMBL/GenBank/DDBJ whole genome shotgun (WGS) entry which is preliminary data.</text>
</comment>